<protein>
    <recommendedName>
        <fullName evidence="3 13">DNA replication and repair protein RecF</fullName>
    </recommendedName>
</protein>
<dbReference type="HAMAP" id="MF_00365">
    <property type="entry name" value="RecF"/>
    <property type="match status" value="1"/>
</dbReference>
<dbReference type="InterPro" id="IPR027417">
    <property type="entry name" value="P-loop_NTPase"/>
</dbReference>
<proteinExistence type="inferred from homology"/>
<comment type="subcellular location">
    <subcellularLocation>
        <location evidence="1 13 14">Cytoplasm</location>
    </subcellularLocation>
</comment>
<keyword evidence="11 13" id="KW-0742">SOS response</keyword>
<keyword evidence="10 13" id="KW-0234">DNA repair</keyword>
<dbReference type="InterPro" id="IPR042174">
    <property type="entry name" value="RecF_2"/>
</dbReference>
<keyword evidence="9 13" id="KW-0238">DNA-binding</keyword>
<dbReference type="GO" id="GO:0005737">
    <property type="term" value="C:cytoplasm"/>
    <property type="evidence" value="ECO:0007669"/>
    <property type="project" value="UniProtKB-SubCell"/>
</dbReference>
<reference evidence="16 17" key="1">
    <citation type="submission" date="2017-10" db="EMBL/GenBank/DDBJ databases">
        <title>Sequencing the genomes of 1000 actinobacteria strains.</title>
        <authorList>
            <person name="Klenk H.-P."/>
        </authorList>
    </citation>
    <scope>NUCLEOTIDE SEQUENCE [LARGE SCALE GENOMIC DNA]</scope>
    <source>
        <strain evidence="16 17">DSM 21838</strain>
    </source>
</reference>
<dbReference type="GO" id="GO:0003697">
    <property type="term" value="F:single-stranded DNA binding"/>
    <property type="evidence" value="ECO:0007669"/>
    <property type="project" value="UniProtKB-UniRule"/>
</dbReference>
<feature type="domain" description="RecF/RecN/SMC N-terminal" evidence="15">
    <location>
        <begin position="2"/>
        <end position="385"/>
    </location>
</feature>
<feature type="binding site" evidence="13">
    <location>
        <begin position="30"/>
        <end position="37"/>
    </location>
    <ligand>
        <name>ATP</name>
        <dbReference type="ChEBI" id="CHEBI:30616"/>
    </ligand>
</feature>
<evidence type="ECO:0000256" key="5">
    <source>
        <dbReference type="ARBA" id="ARBA00022705"/>
    </source>
</evidence>
<comment type="similarity">
    <text evidence="2 13 14">Belongs to the RecF family.</text>
</comment>
<evidence type="ECO:0000256" key="6">
    <source>
        <dbReference type="ARBA" id="ARBA00022741"/>
    </source>
</evidence>
<dbReference type="PROSITE" id="PS00617">
    <property type="entry name" value="RECF_1"/>
    <property type="match status" value="1"/>
</dbReference>
<dbReference type="Pfam" id="PF02463">
    <property type="entry name" value="SMC_N"/>
    <property type="match status" value="1"/>
</dbReference>
<dbReference type="GO" id="GO:0000731">
    <property type="term" value="P:DNA synthesis involved in DNA repair"/>
    <property type="evidence" value="ECO:0007669"/>
    <property type="project" value="TreeGrafter"/>
</dbReference>
<evidence type="ECO:0000256" key="10">
    <source>
        <dbReference type="ARBA" id="ARBA00023204"/>
    </source>
</evidence>
<name>A0A2A9ENI4_9MICO</name>
<evidence type="ECO:0000256" key="8">
    <source>
        <dbReference type="ARBA" id="ARBA00022840"/>
    </source>
</evidence>
<dbReference type="EMBL" id="PDJI01000004">
    <property type="protein sequence ID" value="PFG39779.1"/>
    <property type="molecule type" value="Genomic_DNA"/>
</dbReference>
<comment type="function">
    <text evidence="12 13 14">The RecF protein is involved in DNA metabolism; it is required for DNA replication and normal SOS inducibility. RecF binds preferentially to single-stranded, linear DNA. It also seems to bind ATP.</text>
</comment>
<keyword evidence="5 13" id="KW-0235">DNA replication</keyword>
<dbReference type="InterPro" id="IPR003395">
    <property type="entry name" value="RecF/RecN/SMC_N"/>
</dbReference>
<dbReference type="InterPro" id="IPR018078">
    <property type="entry name" value="DNA-binding_RecF_CS"/>
</dbReference>
<dbReference type="PROSITE" id="PS00618">
    <property type="entry name" value="RECF_2"/>
    <property type="match status" value="1"/>
</dbReference>
<evidence type="ECO:0000256" key="9">
    <source>
        <dbReference type="ARBA" id="ARBA00023125"/>
    </source>
</evidence>
<dbReference type="OrthoDB" id="9803889at2"/>
<evidence type="ECO:0000256" key="4">
    <source>
        <dbReference type="ARBA" id="ARBA00022490"/>
    </source>
</evidence>
<organism evidence="16 17">
    <name type="scientific">Georgenia soli</name>
    <dbReference type="NCBI Taxonomy" id="638953"/>
    <lineage>
        <taxon>Bacteria</taxon>
        <taxon>Bacillati</taxon>
        <taxon>Actinomycetota</taxon>
        <taxon>Actinomycetes</taxon>
        <taxon>Micrococcales</taxon>
        <taxon>Bogoriellaceae</taxon>
        <taxon>Georgenia</taxon>
    </lineage>
</organism>
<dbReference type="SUPFAM" id="SSF52540">
    <property type="entry name" value="P-loop containing nucleoside triphosphate hydrolases"/>
    <property type="match status" value="1"/>
</dbReference>
<dbReference type="InterPro" id="IPR001238">
    <property type="entry name" value="DNA-binding_RecF"/>
</dbReference>
<comment type="caution">
    <text evidence="16">The sequence shown here is derived from an EMBL/GenBank/DDBJ whole genome shotgun (WGS) entry which is preliminary data.</text>
</comment>
<gene>
    <name evidence="13" type="primary">recF</name>
    <name evidence="16" type="ORF">ATJ97_2295</name>
</gene>
<evidence type="ECO:0000256" key="11">
    <source>
        <dbReference type="ARBA" id="ARBA00023236"/>
    </source>
</evidence>
<dbReference type="GO" id="GO:0005524">
    <property type="term" value="F:ATP binding"/>
    <property type="evidence" value="ECO:0007669"/>
    <property type="project" value="UniProtKB-UniRule"/>
</dbReference>
<evidence type="ECO:0000256" key="14">
    <source>
        <dbReference type="RuleBase" id="RU000578"/>
    </source>
</evidence>
<keyword evidence="6 13" id="KW-0547">Nucleotide-binding</keyword>
<evidence type="ECO:0000256" key="1">
    <source>
        <dbReference type="ARBA" id="ARBA00004496"/>
    </source>
</evidence>
<evidence type="ECO:0000256" key="12">
    <source>
        <dbReference type="ARBA" id="ARBA00025401"/>
    </source>
</evidence>
<accession>A0A2A9ENI4</accession>
<dbReference type="GO" id="GO:0006260">
    <property type="term" value="P:DNA replication"/>
    <property type="evidence" value="ECO:0007669"/>
    <property type="project" value="UniProtKB-UniRule"/>
</dbReference>
<dbReference type="PANTHER" id="PTHR32182:SF0">
    <property type="entry name" value="DNA REPLICATION AND REPAIR PROTEIN RECF"/>
    <property type="match status" value="1"/>
</dbReference>
<evidence type="ECO:0000256" key="3">
    <source>
        <dbReference type="ARBA" id="ARBA00020170"/>
    </source>
</evidence>
<evidence type="ECO:0000256" key="13">
    <source>
        <dbReference type="HAMAP-Rule" id="MF_00365"/>
    </source>
</evidence>
<dbReference type="Gene3D" id="3.40.50.300">
    <property type="entry name" value="P-loop containing nucleotide triphosphate hydrolases"/>
    <property type="match status" value="1"/>
</dbReference>
<evidence type="ECO:0000313" key="16">
    <source>
        <dbReference type="EMBL" id="PFG39779.1"/>
    </source>
</evidence>
<dbReference type="Proteomes" id="UP000222106">
    <property type="component" value="Unassembled WGS sequence"/>
</dbReference>
<dbReference type="RefSeq" id="WP_098483819.1">
    <property type="nucleotide sequence ID" value="NZ_PDJI01000004.1"/>
</dbReference>
<evidence type="ECO:0000259" key="15">
    <source>
        <dbReference type="Pfam" id="PF02463"/>
    </source>
</evidence>
<evidence type="ECO:0000313" key="17">
    <source>
        <dbReference type="Proteomes" id="UP000222106"/>
    </source>
</evidence>
<dbReference type="PANTHER" id="PTHR32182">
    <property type="entry name" value="DNA REPLICATION AND REPAIR PROTEIN RECF"/>
    <property type="match status" value="1"/>
</dbReference>
<dbReference type="AlphaFoldDB" id="A0A2A9ENI4"/>
<keyword evidence="8 13" id="KW-0067">ATP-binding</keyword>
<dbReference type="GO" id="GO:0006302">
    <property type="term" value="P:double-strand break repair"/>
    <property type="evidence" value="ECO:0007669"/>
    <property type="project" value="TreeGrafter"/>
</dbReference>
<keyword evidence="4 13" id="KW-0963">Cytoplasm</keyword>
<keyword evidence="7 13" id="KW-0227">DNA damage</keyword>
<evidence type="ECO:0000256" key="7">
    <source>
        <dbReference type="ARBA" id="ARBA00022763"/>
    </source>
</evidence>
<dbReference type="GO" id="GO:0009432">
    <property type="term" value="P:SOS response"/>
    <property type="evidence" value="ECO:0007669"/>
    <property type="project" value="UniProtKB-UniRule"/>
</dbReference>
<sequence length="409" mass="44077">MYVSDLALNDFRSYREVVLALEPGVTAFVGQNGQGKTNLVESVAYLSTFTSHRVAADAALVRQGTGGAVVRAKVFHGERPTLVELEIVAGKANRARLNRAPARTRDVLGVVRTVVFAPEDLELVKGDPGVRRRFLDELTVLLTPRLAGVRSEYDKVQRQRGALLKSAGAARRRGGRVDLTTLDVWDAQLARAGAQLVTARTKLVRTLRPHVAAAYEQVSAGQGTARIDYRASIDVVDEVPDPTAEELADGGAAGDVARAGVEAREEALLDTEAVTTRLVEAMGRLRDREIERGANLVGPHRDDLVLSLGSLPAKGYASHGESWSYALALRLASYEVLRADDTSPWGRDGEPVLILDDVFAELDTRRRERLAGMVAGAQQVLITAAVPDDVPASLAGVRFTVHQGQVTRA</sequence>
<dbReference type="NCBIfam" id="TIGR00611">
    <property type="entry name" value="recf"/>
    <property type="match status" value="1"/>
</dbReference>
<evidence type="ECO:0000256" key="2">
    <source>
        <dbReference type="ARBA" id="ARBA00008016"/>
    </source>
</evidence>
<keyword evidence="17" id="KW-1185">Reference proteome</keyword>
<dbReference type="Gene3D" id="1.20.1050.90">
    <property type="entry name" value="RecF/RecN/SMC, N-terminal domain"/>
    <property type="match status" value="1"/>
</dbReference>